<reference evidence="1 2" key="1">
    <citation type="journal article" date="2022" name="Cell">
        <title>Repeat-based holocentromeres influence genome architecture and karyotype evolution.</title>
        <authorList>
            <person name="Hofstatter P.G."/>
            <person name="Thangavel G."/>
            <person name="Lux T."/>
            <person name="Neumann P."/>
            <person name="Vondrak T."/>
            <person name="Novak P."/>
            <person name="Zhang M."/>
            <person name="Costa L."/>
            <person name="Castellani M."/>
            <person name="Scott A."/>
            <person name="Toegelov H."/>
            <person name="Fuchs J."/>
            <person name="Mata-Sucre Y."/>
            <person name="Dias Y."/>
            <person name="Vanzela A.L.L."/>
            <person name="Huettel B."/>
            <person name="Almeida C.C.S."/>
            <person name="Simkova H."/>
            <person name="Souza G."/>
            <person name="Pedrosa-Harand A."/>
            <person name="Macas J."/>
            <person name="Mayer K.F.X."/>
            <person name="Houben A."/>
            <person name="Marques A."/>
        </authorList>
    </citation>
    <scope>NUCLEOTIDE SEQUENCE [LARGE SCALE GENOMIC DNA]</scope>
    <source>
        <strain evidence="1">RhyTen1mFocal</strain>
    </source>
</reference>
<evidence type="ECO:0000313" key="2">
    <source>
        <dbReference type="Proteomes" id="UP001210211"/>
    </source>
</evidence>
<protein>
    <submittedName>
        <fullName evidence="1">Uncharacterized protein</fullName>
    </submittedName>
</protein>
<evidence type="ECO:0000313" key="1">
    <source>
        <dbReference type="EMBL" id="KAJ3705291.1"/>
    </source>
</evidence>
<gene>
    <name evidence="1" type="ORF">LUZ61_008996</name>
</gene>
<dbReference type="EMBL" id="JAMRDG010000001">
    <property type="protein sequence ID" value="KAJ3705291.1"/>
    <property type="molecule type" value="Genomic_DNA"/>
</dbReference>
<sequence>MEDEYELLEATIGLGVQICKFTSIEEYTEILGDFSYSLDDVAKKLLKILKENNAPNNKFPCLRRYAIELAIWMMESNAPSISDFKSGNLKNVLTMVAETTSDLENFHFFSGDVGVAKHPQTISSLVLKAKRLLA</sequence>
<dbReference type="AlphaFoldDB" id="A0AAD5ZWE3"/>
<comment type="caution">
    <text evidence="1">The sequence shown here is derived from an EMBL/GenBank/DDBJ whole genome shotgun (WGS) entry which is preliminary data.</text>
</comment>
<dbReference type="Proteomes" id="UP001210211">
    <property type="component" value="Unassembled WGS sequence"/>
</dbReference>
<keyword evidence="2" id="KW-1185">Reference proteome</keyword>
<organism evidence="1 2">
    <name type="scientific">Rhynchospora tenuis</name>
    <dbReference type="NCBI Taxonomy" id="198213"/>
    <lineage>
        <taxon>Eukaryota</taxon>
        <taxon>Viridiplantae</taxon>
        <taxon>Streptophyta</taxon>
        <taxon>Embryophyta</taxon>
        <taxon>Tracheophyta</taxon>
        <taxon>Spermatophyta</taxon>
        <taxon>Magnoliopsida</taxon>
        <taxon>Liliopsida</taxon>
        <taxon>Poales</taxon>
        <taxon>Cyperaceae</taxon>
        <taxon>Cyperoideae</taxon>
        <taxon>Rhynchosporeae</taxon>
        <taxon>Rhynchospora</taxon>
    </lineage>
</organism>
<dbReference type="PANTHER" id="PTHR33115:SF50">
    <property type="entry name" value="ARM REPEAT SUPERFAMILY PROTEIN"/>
    <property type="match status" value="1"/>
</dbReference>
<accession>A0AAD5ZWE3</accession>
<dbReference type="PANTHER" id="PTHR33115">
    <property type="entry name" value="ARM REPEAT SUPERFAMILY PROTEIN"/>
    <property type="match status" value="1"/>
</dbReference>
<name>A0AAD5ZWE3_9POAL</name>
<proteinExistence type="predicted"/>